<dbReference type="Proteomes" id="UP000717585">
    <property type="component" value="Unassembled WGS sequence"/>
</dbReference>
<proteinExistence type="predicted"/>
<dbReference type="Gene3D" id="1.25.10.10">
    <property type="entry name" value="Leucine-rich Repeat Variant"/>
    <property type="match status" value="1"/>
</dbReference>
<dbReference type="GO" id="GO:0044782">
    <property type="term" value="P:cilium organization"/>
    <property type="evidence" value="ECO:0007669"/>
    <property type="project" value="TreeGrafter"/>
</dbReference>
<feature type="compositionally biased region" description="Polar residues" evidence="1">
    <location>
        <begin position="1"/>
        <end position="19"/>
    </location>
</feature>
<sequence length="702" mass="74363">MFSSGFPQKSILTSRSTTLPPIELNAMRPMQKSPSAGPMRVQHGSRSPPPQQTSAQTPPRQSMRAPHRPPQADRPITARGGFGGRTLQERPHSSRGRLATADTSSFVPSLGSFMPSDDSHADMLMVNRPQTAEETLAGMFTLLERPTPEGIEAALVQLASQAAMMARLPAPQDKHGVLVALPELMEELSTPVMSRASRSRALKLVGQLDGSTDRLVQAMVILLLILPVSLDDAKPFLFAVNAVYRSAKKTPLPEFMSLALGLLAPAREIGSAGSAAILFALLRVLMTDNNMCGAFVEEGGAHAATALANAVFAPDAADPQLEAAVQGAVQYCAVMRQVLGSRLDPGESIGWGVLTSLSYTVQLAPANLDLTVSAARVLARVATPRTAHAMATSTVPAGPGGTPVAFHEVLFNVILMTLRVIQTKQDKAMAVLSRVLYSLSLSSAVAPHTVEATEIRTHALVNTLTALLDTDTTEGWVAVGRVLDVLSNITLDRADVGGLEQGLDALMLALDLDQASIVRSAAIFVANISTHTGVDDPRIVPALSRLLFMDDAEVVASALRILANYCEGHEVAVVEAGLGEAACILADHSDPAVIVNALGVLLNLSSDRESGTHLLNLDVVSKVMEILSLMGLTEPGQMHHDVVELILKLLSNLLPVIQSDDQIFQILDGVDCITEAISVLGREDLGQLTEDLLAELAGRVNG</sequence>
<dbReference type="InterPro" id="IPR011989">
    <property type="entry name" value="ARM-like"/>
</dbReference>
<feature type="region of interest" description="Disordered" evidence="1">
    <location>
        <begin position="1"/>
        <end position="99"/>
    </location>
</feature>
<dbReference type="PANTHER" id="PTHR21356">
    <property type="entry name" value="ARMADILLO REPEAT CONTAINING 2"/>
    <property type="match status" value="1"/>
</dbReference>
<gene>
    <name evidence="2" type="ORF">J8273_4787</name>
</gene>
<dbReference type="EMBL" id="JAHDYR010000021">
    <property type="protein sequence ID" value="KAG9393668.1"/>
    <property type="molecule type" value="Genomic_DNA"/>
</dbReference>
<dbReference type="SUPFAM" id="SSF48371">
    <property type="entry name" value="ARM repeat"/>
    <property type="match status" value="1"/>
</dbReference>
<evidence type="ECO:0000256" key="1">
    <source>
        <dbReference type="SAM" id="MobiDB-lite"/>
    </source>
</evidence>
<accession>A0A8J6E1N0</accession>
<comment type="caution">
    <text evidence="2">The sequence shown here is derived from an EMBL/GenBank/DDBJ whole genome shotgun (WGS) entry which is preliminary data.</text>
</comment>
<name>A0A8J6E1N0_9EUKA</name>
<dbReference type="AlphaFoldDB" id="A0A8J6E1N0"/>
<evidence type="ECO:0000313" key="3">
    <source>
        <dbReference type="Proteomes" id="UP000717585"/>
    </source>
</evidence>
<dbReference type="InterPro" id="IPR016024">
    <property type="entry name" value="ARM-type_fold"/>
</dbReference>
<keyword evidence="3" id="KW-1185">Reference proteome</keyword>
<feature type="compositionally biased region" description="Low complexity" evidence="1">
    <location>
        <begin position="52"/>
        <end position="62"/>
    </location>
</feature>
<organism evidence="2 3">
    <name type="scientific">Carpediemonas membranifera</name>
    <dbReference type="NCBI Taxonomy" id="201153"/>
    <lineage>
        <taxon>Eukaryota</taxon>
        <taxon>Metamonada</taxon>
        <taxon>Carpediemonas-like organisms</taxon>
        <taxon>Carpediemonas</taxon>
    </lineage>
</organism>
<evidence type="ECO:0000313" key="2">
    <source>
        <dbReference type="EMBL" id="KAG9393668.1"/>
    </source>
</evidence>
<dbReference type="InterPro" id="IPR038905">
    <property type="entry name" value="ARMC2"/>
</dbReference>
<dbReference type="PANTHER" id="PTHR21356:SF1">
    <property type="entry name" value="ARMADILLO REPEAT-CONTAINING PROTEIN 2"/>
    <property type="match status" value="1"/>
</dbReference>
<reference evidence="2" key="1">
    <citation type="submission" date="2021-05" db="EMBL/GenBank/DDBJ databases">
        <title>A free-living protist that lacks canonical eukaryotic 1 DNA replication and segregation systems.</title>
        <authorList>
            <person name="Salas-Leiva D.E."/>
            <person name="Tromer E.C."/>
            <person name="Curtis B.A."/>
            <person name="Jerlstrom-Hultqvist J."/>
            <person name="Kolisko M."/>
            <person name="Yi Z."/>
            <person name="Salas-Leiva J.S."/>
            <person name="Gallot-Lavallee L."/>
            <person name="Kops G.J.P.L."/>
            <person name="Archibald J.M."/>
            <person name="Simpson A.G.B."/>
            <person name="Roger A.J."/>
        </authorList>
    </citation>
    <scope>NUCLEOTIDE SEQUENCE</scope>
    <source>
        <strain evidence="2">BICM</strain>
    </source>
</reference>
<protein>
    <submittedName>
        <fullName evidence="2">Uncharacterized protein</fullName>
    </submittedName>
</protein>